<organism evidence="2 3">
    <name type="scientific">Mycobacteroides saopaulense</name>
    <dbReference type="NCBI Taxonomy" id="1578165"/>
    <lineage>
        <taxon>Bacteria</taxon>
        <taxon>Bacillati</taxon>
        <taxon>Actinomycetota</taxon>
        <taxon>Actinomycetes</taxon>
        <taxon>Mycobacteriales</taxon>
        <taxon>Mycobacteriaceae</taxon>
        <taxon>Mycobacteroides</taxon>
    </lineage>
</organism>
<reference evidence="2 3" key="1">
    <citation type="submission" date="2016-12" db="EMBL/GenBank/DDBJ databases">
        <title>The new phylogeny of genus Mycobacterium.</title>
        <authorList>
            <person name="Tortoli E."/>
            <person name="Trovato A."/>
            <person name="Cirillo D.M."/>
        </authorList>
    </citation>
    <scope>NUCLEOTIDE SEQUENCE [LARGE SCALE GENOMIC DNA]</scope>
    <source>
        <strain evidence="2 3">CCUG 66554</strain>
    </source>
</reference>
<name>A0A1X0J0T5_9MYCO</name>
<keyword evidence="1" id="KW-1133">Transmembrane helix</keyword>
<keyword evidence="1" id="KW-0472">Membrane</keyword>
<evidence type="ECO:0000256" key="1">
    <source>
        <dbReference type="SAM" id="Phobius"/>
    </source>
</evidence>
<evidence type="ECO:0000313" key="3">
    <source>
        <dbReference type="Proteomes" id="UP000192434"/>
    </source>
</evidence>
<sequence length="107" mass="12021">MRAMWRLFNRPGEDYMFAIGPMSPLLNSPDDFMFAGAFLFLAITVVWAIMTDRLVPKGAVDRLVASKDDEIEYLREATKNLVGAVDKYAAPAQLAVRAIESIQQERP</sequence>
<comment type="caution">
    <text evidence="2">The sequence shown here is derived from an EMBL/GenBank/DDBJ whole genome shotgun (WGS) entry which is preliminary data.</text>
</comment>
<keyword evidence="1" id="KW-0812">Transmembrane</keyword>
<proteinExistence type="predicted"/>
<dbReference type="Proteomes" id="UP000192434">
    <property type="component" value="Unassembled WGS sequence"/>
</dbReference>
<protein>
    <submittedName>
        <fullName evidence="2">Uncharacterized protein</fullName>
    </submittedName>
</protein>
<gene>
    <name evidence="2" type="ORF">BST43_15310</name>
</gene>
<dbReference type="EMBL" id="MVII01000019">
    <property type="protein sequence ID" value="ORB55236.1"/>
    <property type="molecule type" value="Genomic_DNA"/>
</dbReference>
<feature type="transmembrane region" description="Helical" evidence="1">
    <location>
        <begin position="32"/>
        <end position="50"/>
    </location>
</feature>
<accession>A0A1X0J0T5</accession>
<dbReference type="AlphaFoldDB" id="A0A1X0J0T5"/>
<evidence type="ECO:0000313" key="2">
    <source>
        <dbReference type="EMBL" id="ORB55236.1"/>
    </source>
</evidence>